<feature type="transmembrane region" description="Helical" evidence="9">
    <location>
        <begin position="191"/>
        <end position="212"/>
    </location>
</feature>
<evidence type="ECO:0000313" key="12">
    <source>
        <dbReference type="EMBL" id="MBC9785136.1"/>
    </source>
</evidence>
<comment type="similarity">
    <text evidence="2 10">Belongs to the binding-protein-dependent transport system permease family. CysTW subfamily.</text>
</comment>
<dbReference type="EMBL" id="JACVHF010000011">
    <property type="protein sequence ID" value="MBC9785136.1"/>
    <property type="molecule type" value="Genomic_DNA"/>
</dbReference>
<evidence type="ECO:0000256" key="5">
    <source>
        <dbReference type="ARBA" id="ARBA00022505"/>
    </source>
</evidence>
<evidence type="ECO:0000313" key="13">
    <source>
        <dbReference type="Proteomes" id="UP000617402"/>
    </source>
</evidence>
<comment type="caution">
    <text evidence="12">The sequence shown here is derived from an EMBL/GenBank/DDBJ whole genome shotgun (WGS) entry which is preliminary data.</text>
</comment>
<evidence type="ECO:0000256" key="6">
    <source>
        <dbReference type="ARBA" id="ARBA00022692"/>
    </source>
</evidence>
<dbReference type="PANTHER" id="PTHR30183">
    <property type="entry name" value="MOLYBDENUM TRANSPORT SYSTEM PERMEASE PROTEIN MODB"/>
    <property type="match status" value="1"/>
</dbReference>
<dbReference type="CDD" id="cd06261">
    <property type="entry name" value="TM_PBP2"/>
    <property type="match status" value="1"/>
</dbReference>
<reference evidence="12 13" key="1">
    <citation type="submission" date="2020-07" db="EMBL/GenBank/DDBJ databases">
        <title>Draft whole-genome sequence of Heliobacterium chlorum DSM 3682, type strain.</title>
        <authorList>
            <person name="Kyndt J.A."/>
            <person name="Meyer T.E."/>
            <person name="Imhoff J.F."/>
        </authorList>
    </citation>
    <scope>NUCLEOTIDE SEQUENCE [LARGE SCALE GENOMIC DNA]</scope>
    <source>
        <strain evidence="12 13">DSM 3682</strain>
    </source>
</reference>
<dbReference type="PROSITE" id="PS50928">
    <property type="entry name" value="ABC_TM1"/>
    <property type="match status" value="1"/>
</dbReference>
<dbReference type="InterPro" id="IPR000515">
    <property type="entry name" value="MetI-like"/>
</dbReference>
<comment type="subcellular location">
    <subcellularLocation>
        <location evidence="1 9">Cell membrane</location>
        <topology evidence="1 9">Multi-pass membrane protein</topology>
    </subcellularLocation>
</comment>
<evidence type="ECO:0000256" key="2">
    <source>
        <dbReference type="ARBA" id="ARBA00007069"/>
    </source>
</evidence>
<protein>
    <recommendedName>
        <fullName evidence="10">Molybdenum transport system permease</fullName>
    </recommendedName>
</protein>
<keyword evidence="13" id="KW-1185">Reference proteome</keyword>
<sequence>MDPMPIWISVKTASISTLITFFVGIAAAYGMIKYQGPGKGIIDGILTLPLVLPPTVIGFFLLMFFGKNGPFGQLLQAFDYSIIFSWAATVIAATTVSFPLMYKTARGAFEQVNPNYLHAARTLGADEWTVFWQITVPLAWPGIVAGTILSFARALGEFGATLMLAGNIPGVTQTIPVAIFFAAEGGEMGKALLWVLIIVTLSLGFIVTLNHWNQFQSTLVTRFRIRRQFQWNYRSTSKSDFPASISK</sequence>
<dbReference type="InterPro" id="IPR035906">
    <property type="entry name" value="MetI-like_sf"/>
</dbReference>
<comment type="function">
    <text evidence="10">Part of the binding-protein-dependent transport system for molybdenum; probably responsible for the translocation of the substrate across the membrane.</text>
</comment>
<name>A0ABR7T6E4_HELCL</name>
<dbReference type="NCBIfam" id="TIGR02141">
    <property type="entry name" value="modB_ABC"/>
    <property type="match status" value="1"/>
</dbReference>
<evidence type="ECO:0000256" key="9">
    <source>
        <dbReference type="RuleBase" id="RU363032"/>
    </source>
</evidence>
<accession>A0ABR7T6E4</accession>
<dbReference type="InterPro" id="IPR011867">
    <property type="entry name" value="ModB_ABC"/>
</dbReference>
<feature type="transmembrane region" description="Helical" evidence="9">
    <location>
        <begin position="77"/>
        <end position="102"/>
    </location>
</feature>
<keyword evidence="5 10" id="KW-0500">Molybdenum</keyword>
<evidence type="ECO:0000256" key="1">
    <source>
        <dbReference type="ARBA" id="ARBA00004651"/>
    </source>
</evidence>
<evidence type="ECO:0000256" key="8">
    <source>
        <dbReference type="ARBA" id="ARBA00023136"/>
    </source>
</evidence>
<evidence type="ECO:0000256" key="10">
    <source>
        <dbReference type="RuleBase" id="RU365097"/>
    </source>
</evidence>
<keyword evidence="8 9" id="KW-0472">Membrane</keyword>
<dbReference type="Proteomes" id="UP000617402">
    <property type="component" value="Unassembled WGS sequence"/>
</dbReference>
<dbReference type="PANTHER" id="PTHR30183:SF3">
    <property type="entry name" value="MOLYBDENUM TRANSPORT SYSTEM PERMEASE PROTEIN MODB"/>
    <property type="match status" value="1"/>
</dbReference>
<keyword evidence="7 9" id="KW-1133">Transmembrane helix</keyword>
<evidence type="ECO:0000256" key="7">
    <source>
        <dbReference type="ARBA" id="ARBA00022989"/>
    </source>
</evidence>
<dbReference type="Pfam" id="PF00528">
    <property type="entry name" value="BPD_transp_1"/>
    <property type="match status" value="1"/>
</dbReference>
<gene>
    <name evidence="12" type="primary">modB</name>
    <name evidence="12" type="ORF">H1S01_11515</name>
</gene>
<evidence type="ECO:0000259" key="11">
    <source>
        <dbReference type="PROSITE" id="PS50928"/>
    </source>
</evidence>
<keyword evidence="4 10" id="KW-1003">Cell membrane</keyword>
<feature type="transmembrane region" description="Helical" evidence="9">
    <location>
        <begin position="12"/>
        <end position="32"/>
    </location>
</feature>
<keyword evidence="6 9" id="KW-0812">Transmembrane</keyword>
<feature type="transmembrane region" description="Helical" evidence="9">
    <location>
        <begin position="130"/>
        <end position="152"/>
    </location>
</feature>
<feature type="domain" description="ABC transmembrane type-1" evidence="11">
    <location>
        <begin position="6"/>
        <end position="207"/>
    </location>
</feature>
<feature type="transmembrane region" description="Helical" evidence="9">
    <location>
        <begin position="44"/>
        <end position="65"/>
    </location>
</feature>
<evidence type="ECO:0000256" key="4">
    <source>
        <dbReference type="ARBA" id="ARBA00022475"/>
    </source>
</evidence>
<evidence type="ECO:0000256" key="3">
    <source>
        <dbReference type="ARBA" id="ARBA00022448"/>
    </source>
</evidence>
<dbReference type="Gene3D" id="1.10.3720.10">
    <property type="entry name" value="MetI-like"/>
    <property type="match status" value="1"/>
</dbReference>
<feature type="transmembrane region" description="Helical" evidence="9">
    <location>
        <begin position="164"/>
        <end position="185"/>
    </location>
</feature>
<keyword evidence="3 9" id="KW-0813">Transport</keyword>
<organism evidence="12 13">
    <name type="scientific">Heliobacterium chlorum</name>
    <dbReference type="NCBI Taxonomy" id="2698"/>
    <lineage>
        <taxon>Bacteria</taxon>
        <taxon>Bacillati</taxon>
        <taxon>Bacillota</taxon>
        <taxon>Clostridia</taxon>
        <taxon>Eubacteriales</taxon>
        <taxon>Heliobacteriaceae</taxon>
        <taxon>Heliobacterium</taxon>
    </lineage>
</organism>
<dbReference type="SUPFAM" id="SSF161098">
    <property type="entry name" value="MetI-like"/>
    <property type="match status" value="1"/>
</dbReference>
<proteinExistence type="inferred from homology"/>